<name>A0ABS6W2D6_9FLAO</name>
<keyword evidence="3" id="KW-1185">Reference proteome</keyword>
<proteinExistence type="predicted"/>
<accession>A0ABS6W2D6</accession>
<dbReference type="RefSeq" id="WP_219040305.1">
    <property type="nucleotide sequence ID" value="NZ_JAHWDF010000009.1"/>
</dbReference>
<dbReference type="Proteomes" id="UP000719267">
    <property type="component" value="Unassembled WGS sequence"/>
</dbReference>
<dbReference type="NCBIfam" id="TIGR02284">
    <property type="entry name" value="PA2169 family four-helix-bundle protein"/>
    <property type="match status" value="1"/>
</dbReference>
<dbReference type="InterPro" id="IPR016920">
    <property type="entry name" value="UCP029477"/>
</dbReference>
<dbReference type="InterPro" id="IPR011971">
    <property type="entry name" value="CHP02284"/>
</dbReference>
<evidence type="ECO:0000259" key="1">
    <source>
        <dbReference type="Pfam" id="PF09537"/>
    </source>
</evidence>
<protein>
    <submittedName>
        <fullName evidence="2">PA2169 family four-helix-bundle protein</fullName>
    </submittedName>
</protein>
<evidence type="ECO:0000313" key="2">
    <source>
        <dbReference type="EMBL" id="MBW2962016.1"/>
    </source>
</evidence>
<comment type="caution">
    <text evidence="2">The sequence shown here is derived from an EMBL/GenBank/DDBJ whole genome shotgun (WGS) entry which is preliminary data.</text>
</comment>
<reference evidence="2 3" key="1">
    <citation type="submission" date="2021-07" db="EMBL/GenBank/DDBJ databases">
        <title>Mesonia aestuariivivens sp. nov., isolated from a tidal flat.</title>
        <authorList>
            <person name="Kim Y.-O."/>
            <person name="Yoon J.-H."/>
        </authorList>
    </citation>
    <scope>NUCLEOTIDE SEQUENCE [LARGE SCALE GENOMIC DNA]</scope>
    <source>
        <strain evidence="2 3">JHPTF-M18</strain>
    </source>
</reference>
<organism evidence="2 3">
    <name type="scientific">Mesonia aestuariivivens</name>
    <dbReference type="NCBI Taxonomy" id="2796128"/>
    <lineage>
        <taxon>Bacteria</taxon>
        <taxon>Pseudomonadati</taxon>
        <taxon>Bacteroidota</taxon>
        <taxon>Flavobacteriia</taxon>
        <taxon>Flavobacteriales</taxon>
        <taxon>Flavobacteriaceae</taxon>
        <taxon>Mesonia</taxon>
    </lineage>
</organism>
<feature type="domain" description="DUF2383" evidence="1">
    <location>
        <begin position="16"/>
        <end position="124"/>
    </location>
</feature>
<dbReference type="Pfam" id="PF09537">
    <property type="entry name" value="DUF2383"/>
    <property type="match status" value="1"/>
</dbReference>
<dbReference type="InterPro" id="IPR019052">
    <property type="entry name" value="DUF2383"/>
</dbReference>
<gene>
    <name evidence="2" type="ORF">KW502_09415</name>
</gene>
<evidence type="ECO:0000313" key="3">
    <source>
        <dbReference type="Proteomes" id="UP000719267"/>
    </source>
</evidence>
<dbReference type="PIRSF" id="PIRSF029477">
    <property type="entry name" value="UCP029477"/>
    <property type="match status" value="1"/>
</dbReference>
<dbReference type="EMBL" id="JAHWDF010000009">
    <property type="protein sequence ID" value="MBW2962016.1"/>
    <property type="molecule type" value="Genomic_DNA"/>
</dbReference>
<sequence length="161" mass="18845">MKTTIEEAKENIHNELVNHLQSLLEKNYDAEKGFKKALQDTNNSNLKEYLKYQAVKRNRFATEIDKHIHELNEQPIEKGSIAGDMHRTWIDIKTAFTNNDAEAVLEECIRGDKNSLEEYEEKLKDYNFPAEIKSTLITQVDEIKMTLNNIKIMEDLDSDWK</sequence>